<evidence type="ECO:0000259" key="1">
    <source>
        <dbReference type="PROSITE" id="PS51391"/>
    </source>
</evidence>
<organism evidence="2 3">
    <name type="scientific">Candolleomyces eurysporus</name>
    <dbReference type="NCBI Taxonomy" id="2828524"/>
    <lineage>
        <taxon>Eukaryota</taxon>
        <taxon>Fungi</taxon>
        <taxon>Dikarya</taxon>
        <taxon>Basidiomycota</taxon>
        <taxon>Agaricomycotina</taxon>
        <taxon>Agaricomycetes</taxon>
        <taxon>Agaricomycetidae</taxon>
        <taxon>Agaricales</taxon>
        <taxon>Agaricineae</taxon>
        <taxon>Psathyrellaceae</taxon>
        <taxon>Candolleomyces</taxon>
    </lineage>
</organism>
<sequence>MASVEEFQASLKELVEAKRLSGTKLTKLTNTTMEKKSLQNDTQLVSTLYRTHKSLAPSFKVSSLYVFDALARAAKDQVNKRKLPLNDDLQATGNAATFLSKLAGVVEGLFQDMQNPDIPEGKVSLTIAFLGFLASPWTSYASTCPIACCARAVTLYFERPHFVHPFTL</sequence>
<dbReference type="SUPFAM" id="SSF48464">
    <property type="entry name" value="ENTH/VHS domain"/>
    <property type="match status" value="1"/>
</dbReference>
<name>A0A9W8JJK5_9AGAR</name>
<feature type="non-terminal residue" evidence="2">
    <location>
        <position position="168"/>
    </location>
</feature>
<dbReference type="EMBL" id="JANBPK010000709">
    <property type="protein sequence ID" value="KAJ2934888.1"/>
    <property type="molecule type" value="Genomic_DNA"/>
</dbReference>
<dbReference type="InterPro" id="IPR006569">
    <property type="entry name" value="CID_dom"/>
</dbReference>
<feature type="domain" description="CID" evidence="1">
    <location>
        <begin position="1"/>
        <end position="168"/>
    </location>
</feature>
<proteinExistence type="predicted"/>
<dbReference type="PROSITE" id="PS51391">
    <property type="entry name" value="CID"/>
    <property type="match status" value="1"/>
</dbReference>
<protein>
    <recommendedName>
        <fullName evidence="1">CID domain-containing protein</fullName>
    </recommendedName>
</protein>
<dbReference type="InterPro" id="IPR008942">
    <property type="entry name" value="ENTH_VHS"/>
</dbReference>
<dbReference type="Proteomes" id="UP001140091">
    <property type="component" value="Unassembled WGS sequence"/>
</dbReference>
<accession>A0A9W8JJK5</accession>
<evidence type="ECO:0000313" key="3">
    <source>
        <dbReference type="Proteomes" id="UP001140091"/>
    </source>
</evidence>
<dbReference type="Gene3D" id="1.25.40.90">
    <property type="match status" value="1"/>
</dbReference>
<reference evidence="2" key="1">
    <citation type="submission" date="2022-06" db="EMBL/GenBank/DDBJ databases">
        <title>Genome Sequence of Candolleomyces eurysporus.</title>
        <authorList>
            <person name="Buettner E."/>
        </authorList>
    </citation>
    <scope>NUCLEOTIDE SEQUENCE</scope>
    <source>
        <strain evidence="2">VTCC 930004</strain>
    </source>
</reference>
<comment type="caution">
    <text evidence="2">The sequence shown here is derived from an EMBL/GenBank/DDBJ whole genome shotgun (WGS) entry which is preliminary data.</text>
</comment>
<evidence type="ECO:0000313" key="2">
    <source>
        <dbReference type="EMBL" id="KAJ2934888.1"/>
    </source>
</evidence>
<keyword evidence="3" id="KW-1185">Reference proteome</keyword>
<dbReference type="AlphaFoldDB" id="A0A9W8JJK5"/>
<dbReference type="OrthoDB" id="79367at2759"/>
<gene>
    <name evidence="2" type="ORF">H1R20_g2298</name>
</gene>